<evidence type="ECO:0000313" key="4">
    <source>
        <dbReference type="Proteomes" id="UP001138921"/>
    </source>
</evidence>
<evidence type="ECO:0000256" key="2">
    <source>
        <dbReference type="ARBA" id="ARBA00023239"/>
    </source>
</evidence>
<protein>
    <submittedName>
        <fullName evidence="3">Dihydrodipicolinate synthase family protein</fullName>
    </submittedName>
</protein>
<dbReference type="CDD" id="cd00408">
    <property type="entry name" value="DHDPS-like"/>
    <property type="match status" value="1"/>
</dbReference>
<dbReference type="InterPro" id="IPR002220">
    <property type="entry name" value="DapA-like"/>
</dbReference>
<accession>A0A9X1ABY2</accession>
<dbReference type="Gene3D" id="3.20.20.70">
    <property type="entry name" value="Aldolase class I"/>
    <property type="match status" value="1"/>
</dbReference>
<sequence>MSRFAVADMHGIHAILYALFDDQERLNRAAMRRQVEVCLEVGVHGMAALGLATEVSKLTEAERRTVMDWIAEDTGGKVPLALTIFGSSVAEQITQVRHAESVGADWLILQPPMVGQHGAAEYIRFFGRVAEATDLPVAIQNAPAFMGRGLSSTEISDLVRQHPNIQLVKGEGPVVDIAGLVEATGGKLPIFNGRAGLEMLDNLRIGCRGLILAPDCIDYAVAAYDSFKAGDEAGALATYRQMLPAVVSTMQGLENLLCYGKRLFALRCGLSVHDRGPALRPNAAGLAMIERFAAEMGPLQLRSCSHVHGNGKAVLGQPQR</sequence>
<dbReference type="InterPro" id="IPR013785">
    <property type="entry name" value="Aldolase_TIM"/>
</dbReference>
<keyword evidence="4" id="KW-1185">Reference proteome</keyword>
<dbReference type="PANTHER" id="PTHR12128">
    <property type="entry name" value="DIHYDRODIPICOLINATE SYNTHASE"/>
    <property type="match status" value="1"/>
</dbReference>
<organism evidence="3 4">
    <name type="scientific">Aminobacter anthyllidis</name>
    <dbReference type="NCBI Taxonomy" id="1035067"/>
    <lineage>
        <taxon>Bacteria</taxon>
        <taxon>Pseudomonadati</taxon>
        <taxon>Pseudomonadota</taxon>
        <taxon>Alphaproteobacteria</taxon>
        <taxon>Hyphomicrobiales</taxon>
        <taxon>Phyllobacteriaceae</taxon>
        <taxon>Aminobacter</taxon>
    </lineage>
</organism>
<comment type="caution">
    <text evidence="3">The sequence shown here is derived from an EMBL/GenBank/DDBJ whole genome shotgun (WGS) entry which is preliminary data.</text>
</comment>
<comment type="similarity">
    <text evidence="1">Belongs to the DapA family.</text>
</comment>
<dbReference type="SMART" id="SM01130">
    <property type="entry name" value="DHDPS"/>
    <property type="match status" value="1"/>
</dbReference>
<name>A0A9X1ABY2_9HYPH</name>
<gene>
    <name evidence="3" type="ORF">J1C56_14575</name>
</gene>
<keyword evidence="2" id="KW-0456">Lyase</keyword>
<reference evidence="3" key="2">
    <citation type="submission" date="2021-03" db="EMBL/GenBank/DDBJ databases">
        <authorList>
            <person name="Artuso I."/>
            <person name="Turrini P."/>
            <person name="Pirolo M."/>
            <person name="Lugli G.A."/>
            <person name="Ventura M."/>
            <person name="Visca P."/>
        </authorList>
    </citation>
    <scope>NUCLEOTIDE SEQUENCE</scope>
    <source>
        <strain evidence="3">LMG 26462</strain>
    </source>
</reference>
<dbReference type="SUPFAM" id="SSF51569">
    <property type="entry name" value="Aldolase"/>
    <property type="match status" value="1"/>
</dbReference>
<dbReference type="RefSeq" id="WP_214390587.1">
    <property type="nucleotide sequence ID" value="NZ_JAFLWW010000004.1"/>
</dbReference>
<dbReference type="GO" id="GO:0008840">
    <property type="term" value="F:4-hydroxy-tetrahydrodipicolinate synthase activity"/>
    <property type="evidence" value="ECO:0007669"/>
    <property type="project" value="TreeGrafter"/>
</dbReference>
<dbReference type="EMBL" id="JAFLWW010000004">
    <property type="protein sequence ID" value="MBT1156821.1"/>
    <property type="molecule type" value="Genomic_DNA"/>
</dbReference>
<evidence type="ECO:0000256" key="1">
    <source>
        <dbReference type="ARBA" id="ARBA00007592"/>
    </source>
</evidence>
<dbReference type="Proteomes" id="UP001138921">
    <property type="component" value="Unassembled WGS sequence"/>
</dbReference>
<evidence type="ECO:0000313" key="3">
    <source>
        <dbReference type="EMBL" id="MBT1156821.1"/>
    </source>
</evidence>
<dbReference type="PANTHER" id="PTHR12128:SF66">
    <property type="entry name" value="4-HYDROXY-2-OXOGLUTARATE ALDOLASE, MITOCHONDRIAL"/>
    <property type="match status" value="1"/>
</dbReference>
<dbReference type="Pfam" id="PF00701">
    <property type="entry name" value="DHDPS"/>
    <property type="match status" value="1"/>
</dbReference>
<proteinExistence type="inferred from homology"/>
<reference evidence="3" key="1">
    <citation type="journal article" date="2021" name="Microorganisms">
        <title>Phylogenomic Reconstruction and Metabolic Potential of the Genus Aminobacter.</title>
        <authorList>
            <person name="Artuso I."/>
            <person name="Turrini P."/>
            <person name="Pirolo M."/>
            <person name="Lugli G.A."/>
            <person name="Ventura M."/>
            <person name="Visca P."/>
        </authorList>
    </citation>
    <scope>NUCLEOTIDE SEQUENCE</scope>
    <source>
        <strain evidence="3">LMG 26462</strain>
    </source>
</reference>
<dbReference type="AlphaFoldDB" id="A0A9X1ABY2"/>